<feature type="repeat" description="ANK" evidence="5">
    <location>
        <begin position="190"/>
        <end position="222"/>
    </location>
</feature>
<gene>
    <name evidence="8" type="primary">Asb14</name>
</gene>
<dbReference type="Pfam" id="PF12796">
    <property type="entry name" value="Ank_2"/>
    <property type="match status" value="4"/>
</dbReference>
<reference evidence="8" key="1">
    <citation type="submission" date="2025-08" db="UniProtKB">
        <authorList>
            <consortium name="RefSeq"/>
        </authorList>
    </citation>
    <scope>IDENTIFICATION</scope>
    <source>
        <tissue evidence="8">Kidney</tissue>
    </source>
</reference>
<dbReference type="Gene3D" id="1.10.750.20">
    <property type="entry name" value="SOCS box"/>
    <property type="match status" value="1"/>
</dbReference>
<evidence type="ECO:0000256" key="3">
    <source>
        <dbReference type="ARBA" id="ARBA00022737"/>
    </source>
</evidence>
<dbReference type="InterPro" id="IPR001496">
    <property type="entry name" value="SOCS_box"/>
</dbReference>
<dbReference type="Pfam" id="PF07525">
    <property type="entry name" value="SOCS_box"/>
    <property type="match status" value="1"/>
</dbReference>
<dbReference type="SUPFAM" id="SSF158235">
    <property type="entry name" value="SOCS box-like"/>
    <property type="match status" value="1"/>
</dbReference>
<dbReference type="Gene3D" id="1.25.40.20">
    <property type="entry name" value="Ankyrin repeat-containing domain"/>
    <property type="match status" value="3"/>
</dbReference>
<dbReference type="UniPathway" id="UPA00143"/>
<protein>
    <submittedName>
        <fullName evidence="8">Ankyrin repeat and SOCS box protein 14</fullName>
    </submittedName>
</protein>
<dbReference type="InterPro" id="IPR036770">
    <property type="entry name" value="Ankyrin_rpt-contain_sf"/>
</dbReference>
<feature type="repeat" description="ANK" evidence="5">
    <location>
        <begin position="354"/>
        <end position="386"/>
    </location>
</feature>
<evidence type="ECO:0000256" key="2">
    <source>
        <dbReference type="ARBA" id="ARBA00005949"/>
    </source>
</evidence>
<dbReference type="SMART" id="SM00969">
    <property type="entry name" value="SOCS_box"/>
    <property type="match status" value="1"/>
</dbReference>
<dbReference type="Proteomes" id="UP000081671">
    <property type="component" value="Unplaced"/>
</dbReference>
<proteinExistence type="inferred from homology"/>
<dbReference type="PRINTS" id="PR01415">
    <property type="entry name" value="ANKYRIN"/>
</dbReference>
<feature type="repeat" description="ANK" evidence="5">
    <location>
        <begin position="256"/>
        <end position="288"/>
    </location>
</feature>
<name>A0A1S3EN85_DIPOR</name>
<dbReference type="AlphaFoldDB" id="A0A1S3EN85"/>
<sequence length="628" mass="70040">MDNYDSDEDTDTDFDTQLVIHQSLLRDIYKLGATEHAPDDNSFHSFLSADYKKILKAIEAVKYSSYSPYNLCCISSKVMLSFCCLCTNFGGRIQQQYGLPCEEEALSHLTTCHSAFDEADGIGWIPLHKAAVQLNKNILEMTLRASKPSMWEQTTHNGETPLFLAVSNCLLENASFLLLNGCNPNAKNVEGNSPLLTAVLRDSYDMAALLISRGADVNLRCANERTALHEAAKLGRQDMVKLMLLSGAQPDPQSSYGFTPLALAAQGGHTEIMELLLQKGANAHVQASDASSILLEAARGGNPDSVTLLLEYGADANIPKNSGHLPIHVAADRGHLLALKMLVPVTDIAAIKQSGISPVHCAAAGAHSQCLELLIQAGFDVNFMLDQRIRKHYDDQRKSALYFAVSNGDLSSVKLLLSAGALPNQDPVNCLQIALRMGNYELINLLLRHGANVNYFCRVNPLHFPSALQYTLKDEVMLRMLLNYGYDTERCFDCPHGDKVHRSHTFEGWTPTVIKDTMFCEVITLSWLQHLSGKVVRVMLDYVDQVQICSKLKDVLQKQRLWSEIHFIMTNPRSLKHLCRLKIRKCMGRLHLRCPVFMSFLPLPNRLKAYILYKEYDLYGQGTFTGTW</sequence>
<feature type="repeat" description="ANK" evidence="5">
    <location>
        <begin position="289"/>
        <end position="321"/>
    </location>
</feature>
<evidence type="ECO:0000256" key="5">
    <source>
        <dbReference type="PROSITE-ProRule" id="PRU00023"/>
    </source>
</evidence>
<dbReference type="OrthoDB" id="194358at2759"/>
<dbReference type="SUPFAM" id="SSF48403">
    <property type="entry name" value="Ankyrin repeat"/>
    <property type="match status" value="1"/>
</dbReference>
<comment type="similarity">
    <text evidence="2">Belongs to the ankyrin SOCS box (ASB) family.</text>
</comment>
<dbReference type="CTD" id="142686"/>
<evidence type="ECO:0000256" key="4">
    <source>
        <dbReference type="ARBA" id="ARBA00023043"/>
    </source>
</evidence>
<dbReference type="GeneID" id="105981281"/>
<dbReference type="GO" id="GO:0005737">
    <property type="term" value="C:cytoplasm"/>
    <property type="evidence" value="ECO:0007669"/>
    <property type="project" value="TreeGrafter"/>
</dbReference>
<dbReference type="SMART" id="SM00248">
    <property type="entry name" value="ANK"/>
    <property type="match status" value="11"/>
</dbReference>
<feature type="repeat" description="ANK" evidence="5">
    <location>
        <begin position="396"/>
        <end position="421"/>
    </location>
</feature>
<keyword evidence="4 5" id="KW-0040">ANK repeat</keyword>
<dbReference type="PANTHER" id="PTHR24198">
    <property type="entry name" value="ANKYRIN REPEAT AND PROTEIN KINASE DOMAIN-CONTAINING PROTEIN"/>
    <property type="match status" value="1"/>
</dbReference>
<evidence type="ECO:0000259" key="6">
    <source>
        <dbReference type="PROSITE" id="PS50225"/>
    </source>
</evidence>
<dbReference type="STRING" id="10020.ENSDORP00000009438"/>
<dbReference type="PROSITE" id="PS50297">
    <property type="entry name" value="ANK_REP_REGION"/>
    <property type="match status" value="7"/>
</dbReference>
<dbReference type="FunCoup" id="A0A1S3EN85">
    <property type="interactions" value="35"/>
</dbReference>
<dbReference type="GO" id="GO:0016567">
    <property type="term" value="P:protein ubiquitination"/>
    <property type="evidence" value="ECO:0007669"/>
    <property type="project" value="UniProtKB-UniPathway"/>
</dbReference>
<dbReference type="CDD" id="cd03730">
    <property type="entry name" value="SOCS_ASB14"/>
    <property type="match status" value="1"/>
</dbReference>
<feature type="repeat" description="ANK" evidence="5">
    <location>
        <begin position="223"/>
        <end position="255"/>
    </location>
</feature>
<dbReference type="InParanoid" id="A0A1S3EN85"/>
<evidence type="ECO:0000256" key="1">
    <source>
        <dbReference type="ARBA" id="ARBA00004906"/>
    </source>
</evidence>
<evidence type="ECO:0000313" key="8">
    <source>
        <dbReference type="RefSeq" id="XP_012865826.1"/>
    </source>
</evidence>
<dbReference type="RefSeq" id="XP_012865826.1">
    <property type="nucleotide sequence ID" value="XM_013010372.1"/>
</dbReference>
<dbReference type="GO" id="GO:0035556">
    <property type="term" value="P:intracellular signal transduction"/>
    <property type="evidence" value="ECO:0007669"/>
    <property type="project" value="InterPro"/>
</dbReference>
<feature type="domain" description="SOCS box" evidence="6">
    <location>
        <begin position="570"/>
        <end position="617"/>
    </location>
</feature>
<dbReference type="InterPro" id="IPR036036">
    <property type="entry name" value="SOCS_box-like_dom_sf"/>
</dbReference>
<dbReference type="KEGG" id="dord:105981281"/>
<dbReference type="PROSITE" id="PS50088">
    <property type="entry name" value="ANK_REPEAT"/>
    <property type="match status" value="8"/>
</dbReference>
<organism evidence="7 8">
    <name type="scientific">Dipodomys ordii</name>
    <name type="common">Ord's kangaroo rat</name>
    <dbReference type="NCBI Taxonomy" id="10020"/>
    <lineage>
        <taxon>Eukaryota</taxon>
        <taxon>Metazoa</taxon>
        <taxon>Chordata</taxon>
        <taxon>Craniata</taxon>
        <taxon>Vertebrata</taxon>
        <taxon>Euteleostomi</taxon>
        <taxon>Mammalia</taxon>
        <taxon>Eutheria</taxon>
        <taxon>Euarchontoglires</taxon>
        <taxon>Glires</taxon>
        <taxon>Rodentia</taxon>
        <taxon>Castorimorpha</taxon>
        <taxon>Heteromyidae</taxon>
        <taxon>Dipodomyinae</taxon>
        <taxon>Dipodomys</taxon>
    </lineage>
</organism>
<evidence type="ECO:0000313" key="7">
    <source>
        <dbReference type="Proteomes" id="UP000081671"/>
    </source>
</evidence>
<dbReference type="FunFam" id="1.10.750.20:FF:000001">
    <property type="entry name" value="Ankyrin repeat and SOCS box containing 1"/>
    <property type="match status" value="1"/>
</dbReference>
<dbReference type="PANTHER" id="PTHR24198:SF176">
    <property type="entry name" value="ANKYRIN REPEAT AND SOCS BOX CONTAINING 14"/>
    <property type="match status" value="1"/>
</dbReference>
<keyword evidence="3" id="KW-0677">Repeat</keyword>
<comment type="pathway">
    <text evidence="1">Protein modification; protein ubiquitination.</text>
</comment>
<keyword evidence="7" id="KW-1185">Reference proteome</keyword>
<feature type="repeat" description="ANK" evidence="5">
    <location>
        <begin position="426"/>
        <end position="458"/>
    </location>
</feature>
<feature type="repeat" description="ANK" evidence="5">
    <location>
        <begin position="157"/>
        <end position="189"/>
    </location>
</feature>
<dbReference type="PROSITE" id="PS50225">
    <property type="entry name" value="SOCS"/>
    <property type="match status" value="1"/>
</dbReference>
<dbReference type="InterPro" id="IPR002110">
    <property type="entry name" value="Ankyrin_rpt"/>
</dbReference>
<dbReference type="SMART" id="SM00253">
    <property type="entry name" value="SOCS"/>
    <property type="match status" value="1"/>
</dbReference>
<accession>A0A1S3EN85</accession>